<evidence type="ECO:0000259" key="1">
    <source>
        <dbReference type="Pfam" id="PF22292"/>
    </source>
</evidence>
<gene>
    <name evidence="2" type="ORF">GCWU000325_01361</name>
</gene>
<accession>C9LGL7</accession>
<evidence type="ECO:0000313" key="3">
    <source>
        <dbReference type="Proteomes" id="UP000003460"/>
    </source>
</evidence>
<dbReference type="HOGENOM" id="CLU_183031_0_0_10"/>
<dbReference type="EMBL" id="ACIJ02000018">
    <property type="protein sequence ID" value="EEX71825.1"/>
    <property type="molecule type" value="Genomic_DNA"/>
</dbReference>
<organism evidence="2 3">
    <name type="scientific">Alloprevotella tannerae ATCC 51259</name>
    <dbReference type="NCBI Taxonomy" id="626522"/>
    <lineage>
        <taxon>Bacteria</taxon>
        <taxon>Pseudomonadati</taxon>
        <taxon>Bacteroidota</taxon>
        <taxon>Bacteroidia</taxon>
        <taxon>Bacteroidales</taxon>
        <taxon>Prevotellaceae</taxon>
        <taxon>Alloprevotella</taxon>
    </lineage>
</organism>
<dbReference type="Pfam" id="PF22292">
    <property type="entry name" value="DUF6965"/>
    <property type="match status" value="1"/>
</dbReference>
<evidence type="ECO:0000313" key="2">
    <source>
        <dbReference type="EMBL" id="EEX71825.1"/>
    </source>
</evidence>
<keyword evidence="3" id="KW-1185">Reference proteome</keyword>
<feature type="domain" description="DUF6965" evidence="1">
    <location>
        <begin position="26"/>
        <end position="91"/>
    </location>
</feature>
<reference evidence="2" key="1">
    <citation type="submission" date="2009-09" db="EMBL/GenBank/DDBJ databases">
        <authorList>
            <person name="Weinstock G."/>
            <person name="Sodergren E."/>
            <person name="Clifton S."/>
            <person name="Fulton L."/>
            <person name="Fulton B."/>
            <person name="Courtney L."/>
            <person name="Fronick C."/>
            <person name="Harrison M."/>
            <person name="Strong C."/>
            <person name="Farmer C."/>
            <person name="Delahaunty K."/>
            <person name="Markovic C."/>
            <person name="Hall O."/>
            <person name="Minx P."/>
            <person name="Tomlinson C."/>
            <person name="Mitreva M."/>
            <person name="Nelson J."/>
            <person name="Hou S."/>
            <person name="Wollam A."/>
            <person name="Pepin K.H."/>
            <person name="Johnson M."/>
            <person name="Bhonagiri V."/>
            <person name="Nash W.E."/>
            <person name="Warren W."/>
            <person name="Chinwalla A."/>
            <person name="Mardis E.R."/>
            <person name="Wilson R.K."/>
        </authorList>
    </citation>
    <scope>NUCLEOTIDE SEQUENCE [LARGE SCALE GENOMIC DNA]</scope>
    <source>
        <strain evidence="2">ATCC 51259</strain>
    </source>
</reference>
<dbReference type="Proteomes" id="UP000003460">
    <property type="component" value="Unassembled WGS sequence"/>
</dbReference>
<comment type="caution">
    <text evidence="2">The sequence shown here is derived from an EMBL/GenBank/DDBJ whole genome shotgun (WGS) entry which is preliminary data.</text>
</comment>
<dbReference type="eggNOG" id="ENOG503155Q">
    <property type="taxonomic scope" value="Bacteria"/>
</dbReference>
<name>C9LGL7_9BACT</name>
<protein>
    <recommendedName>
        <fullName evidence="1">DUF6965 domain-containing protein</fullName>
    </recommendedName>
</protein>
<dbReference type="AlphaFoldDB" id="C9LGL7"/>
<dbReference type="STRING" id="626522.GCWU000325_01361"/>
<proteinExistence type="predicted"/>
<sequence length="97" mass="11699">MQNYYFCVINANIKEAMEYKKLYTEEEIKELAQWFEARYDRLPVSVRIDEATFIPDLRKTAPLLIDMMLYQQEKPAFMGEIHQIFRLRERLIADGMD</sequence>
<dbReference type="InterPro" id="IPR054238">
    <property type="entry name" value="DUF6965"/>
</dbReference>